<evidence type="ECO:0000313" key="3">
    <source>
        <dbReference type="Proteomes" id="UP000245207"/>
    </source>
</evidence>
<proteinExistence type="predicted"/>
<dbReference type="AlphaFoldDB" id="A0A2U1NVG1"/>
<dbReference type="PANTHER" id="PTHR46649:SF5">
    <property type="entry name" value="F14L17.7 PROTEIN"/>
    <property type="match status" value="1"/>
</dbReference>
<keyword evidence="3" id="KW-1185">Reference proteome</keyword>
<organism evidence="2 3">
    <name type="scientific">Artemisia annua</name>
    <name type="common">Sweet wormwood</name>
    <dbReference type="NCBI Taxonomy" id="35608"/>
    <lineage>
        <taxon>Eukaryota</taxon>
        <taxon>Viridiplantae</taxon>
        <taxon>Streptophyta</taxon>
        <taxon>Embryophyta</taxon>
        <taxon>Tracheophyta</taxon>
        <taxon>Spermatophyta</taxon>
        <taxon>Magnoliopsida</taxon>
        <taxon>eudicotyledons</taxon>
        <taxon>Gunneridae</taxon>
        <taxon>Pentapetalae</taxon>
        <taxon>asterids</taxon>
        <taxon>campanulids</taxon>
        <taxon>Asterales</taxon>
        <taxon>Asteraceae</taxon>
        <taxon>Asteroideae</taxon>
        <taxon>Anthemideae</taxon>
        <taxon>Artemisiinae</taxon>
        <taxon>Artemisia</taxon>
    </lineage>
</organism>
<dbReference type="GO" id="GO:0016787">
    <property type="term" value="F:hydrolase activity"/>
    <property type="evidence" value="ECO:0007669"/>
    <property type="project" value="UniProtKB-KW"/>
</dbReference>
<feature type="compositionally biased region" description="Basic and acidic residues" evidence="1">
    <location>
        <begin position="163"/>
        <end position="176"/>
    </location>
</feature>
<accession>A0A2U1NVG1</accession>
<dbReference type="Proteomes" id="UP000245207">
    <property type="component" value="Unassembled WGS sequence"/>
</dbReference>
<evidence type="ECO:0000313" key="2">
    <source>
        <dbReference type="EMBL" id="PWA77474.1"/>
    </source>
</evidence>
<dbReference type="InterPro" id="IPR036412">
    <property type="entry name" value="HAD-like_sf"/>
</dbReference>
<feature type="compositionally biased region" description="Polar residues" evidence="1">
    <location>
        <begin position="68"/>
        <end position="96"/>
    </location>
</feature>
<feature type="compositionally biased region" description="Polar residues" evidence="1">
    <location>
        <begin position="177"/>
        <end position="189"/>
    </location>
</feature>
<dbReference type="STRING" id="35608.A0A2U1NVG1"/>
<keyword evidence="2" id="KW-0378">Hydrolase</keyword>
<reference evidence="2 3" key="1">
    <citation type="journal article" date="2018" name="Mol. Plant">
        <title>The genome of Artemisia annua provides insight into the evolution of Asteraceae family and artemisinin biosynthesis.</title>
        <authorList>
            <person name="Shen Q."/>
            <person name="Zhang L."/>
            <person name="Liao Z."/>
            <person name="Wang S."/>
            <person name="Yan T."/>
            <person name="Shi P."/>
            <person name="Liu M."/>
            <person name="Fu X."/>
            <person name="Pan Q."/>
            <person name="Wang Y."/>
            <person name="Lv Z."/>
            <person name="Lu X."/>
            <person name="Zhang F."/>
            <person name="Jiang W."/>
            <person name="Ma Y."/>
            <person name="Chen M."/>
            <person name="Hao X."/>
            <person name="Li L."/>
            <person name="Tang Y."/>
            <person name="Lv G."/>
            <person name="Zhou Y."/>
            <person name="Sun X."/>
            <person name="Brodelius P.E."/>
            <person name="Rose J.K.C."/>
            <person name="Tang K."/>
        </authorList>
    </citation>
    <scope>NUCLEOTIDE SEQUENCE [LARGE SCALE GENOMIC DNA]</scope>
    <source>
        <strain evidence="3">cv. Huhao1</strain>
        <tissue evidence="2">Leaf</tissue>
    </source>
</reference>
<dbReference type="EMBL" id="PKPP01002122">
    <property type="protein sequence ID" value="PWA77474.1"/>
    <property type="molecule type" value="Genomic_DNA"/>
</dbReference>
<protein>
    <submittedName>
        <fullName evidence="2">Haloacid dehalogenase-like hydrolase domain-containing protein</fullName>
    </submittedName>
</protein>
<comment type="caution">
    <text evidence="2">The sequence shown here is derived from an EMBL/GenBank/DDBJ whole genome shotgun (WGS) entry which is preliminary data.</text>
</comment>
<dbReference type="SUPFAM" id="SSF56784">
    <property type="entry name" value="HAD-like"/>
    <property type="match status" value="1"/>
</dbReference>
<feature type="region of interest" description="Disordered" evidence="1">
    <location>
        <begin position="163"/>
        <end position="203"/>
    </location>
</feature>
<feature type="compositionally biased region" description="Low complexity" evidence="1">
    <location>
        <begin position="97"/>
        <end position="108"/>
    </location>
</feature>
<gene>
    <name evidence="2" type="ORF">CTI12_AA224930</name>
</gene>
<sequence length="259" mass="28895">MVNRYPFWGDGRPFWKLVVSDATGCANNDYFEEVYEYYANGDAWHLPTEVYETMLILKEVGGTGVSQRSQSSVFHSNVPNRGSSQRPQTSGNSFRPNNASRTNNSGNNKAAGDEQISKLLSLIKDSKISLLMMMKKAKTCQDLDHTNFFDKVVYEDLDMPYDEKNINDKPSNDGNKHANSPSVSKNSFLDGSPTIDPFEDELGHPQDQINVEAATAIHVGDDEKADKLGANAVGINCWLWGTEVKTFSDIQDRILVPEF</sequence>
<dbReference type="OrthoDB" id="1694274at2759"/>
<evidence type="ECO:0000256" key="1">
    <source>
        <dbReference type="SAM" id="MobiDB-lite"/>
    </source>
</evidence>
<dbReference type="PANTHER" id="PTHR46649">
    <property type="match status" value="1"/>
</dbReference>
<name>A0A2U1NVG1_ARTAN</name>
<dbReference type="Gene3D" id="3.40.50.1000">
    <property type="entry name" value="HAD superfamily/HAD-like"/>
    <property type="match status" value="1"/>
</dbReference>
<feature type="region of interest" description="Disordered" evidence="1">
    <location>
        <begin position="68"/>
        <end position="112"/>
    </location>
</feature>
<dbReference type="InterPro" id="IPR023214">
    <property type="entry name" value="HAD_sf"/>
</dbReference>